<name>G4TJF7_SERID</name>
<protein>
    <recommendedName>
        <fullName evidence="2">THUMP domain-containing protein</fullName>
    </recommendedName>
</protein>
<dbReference type="Pfam" id="PF02926">
    <property type="entry name" value="THUMP"/>
    <property type="match status" value="1"/>
</dbReference>
<dbReference type="OMA" id="KIHEEHA"/>
<dbReference type="AlphaFoldDB" id="G4TJF7"/>
<gene>
    <name evidence="3" type="ORF">PIIN_05389</name>
</gene>
<dbReference type="Proteomes" id="UP000007148">
    <property type="component" value="Unassembled WGS sequence"/>
</dbReference>
<dbReference type="PANTHER" id="PTHR13452">
    <property type="entry name" value="THUMP DOMAIN CONTAINING PROTEIN 1-RELATED"/>
    <property type="match status" value="1"/>
</dbReference>
<dbReference type="GO" id="GO:0006400">
    <property type="term" value="P:tRNA modification"/>
    <property type="evidence" value="ECO:0007669"/>
    <property type="project" value="InterPro"/>
</dbReference>
<dbReference type="InterPro" id="IPR004114">
    <property type="entry name" value="THUMP_dom"/>
</dbReference>
<evidence type="ECO:0000256" key="1">
    <source>
        <dbReference type="SAM" id="MobiDB-lite"/>
    </source>
</evidence>
<dbReference type="CDD" id="cd11717">
    <property type="entry name" value="THUMP_THUMPD1_like"/>
    <property type="match status" value="1"/>
</dbReference>
<proteinExistence type="predicted"/>
<dbReference type="InterPro" id="IPR040183">
    <property type="entry name" value="THUMPD1-like"/>
</dbReference>
<dbReference type="EMBL" id="CAFZ01000120">
    <property type="protein sequence ID" value="CCA71450.1"/>
    <property type="molecule type" value="Genomic_DNA"/>
</dbReference>
<dbReference type="PANTHER" id="PTHR13452:SF10">
    <property type="entry name" value="THUMP DOMAIN-CONTAINING PROTEIN 1"/>
    <property type="match status" value="1"/>
</dbReference>
<evidence type="ECO:0000313" key="4">
    <source>
        <dbReference type="Proteomes" id="UP000007148"/>
    </source>
</evidence>
<dbReference type="eggNOG" id="KOG3943">
    <property type="taxonomic scope" value="Eukaryota"/>
</dbReference>
<dbReference type="Gene3D" id="3.30.2300.10">
    <property type="entry name" value="THUMP superfamily"/>
    <property type="match status" value="1"/>
</dbReference>
<dbReference type="OrthoDB" id="367221at2759"/>
<comment type="caution">
    <text evidence="3">The sequence shown here is derived from an EMBL/GenBank/DDBJ whole genome shotgun (WGS) entry which is preliminary data.</text>
</comment>
<dbReference type="HOGENOM" id="CLU_039352_2_3_1"/>
<dbReference type="STRING" id="1109443.G4TJF7"/>
<accession>G4TJF7</accession>
<dbReference type="GO" id="GO:0003723">
    <property type="term" value="F:RNA binding"/>
    <property type="evidence" value="ECO:0007669"/>
    <property type="project" value="InterPro"/>
</dbReference>
<organism evidence="3 4">
    <name type="scientific">Serendipita indica (strain DSM 11827)</name>
    <name type="common">Root endophyte fungus</name>
    <name type="synonym">Piriformospora indica</name>
    <dbReference type="NCBI Taxonomy" id="1109443"/>
    <lineage>
        <taxon>Eukaryota</taxon>
        <taxon>Fungi</taxon>
        <taxon>Dikarya</taxon>
        <taxon>Basidiomycota</taxon>
        <taxon>Agaricomycotina</taxon>
        <taxon>Agaricomycetes</taxon>
        <taxon>Sebacinales</taxon>
        <taxon>Serendipitaceae</taxon>
        <taxon>Serendipita</taxon>
    </lineage>
</organism>
<dbReference type="InParanoid" id="G4TJF7"/>
<feature type="domain" description="THUMP" evidence="2">
    <location>
        <begin position="140"/>
        <end position="212"/>
    </location>
</feature>
<reference evidence="3 4" key="1">
    <citation type="journal article" date="2011" name="PLoS Pathog.">
        <title>Endophytic Life Strategies Decoded by Genome and Transcriptome Analyses of the Mutualistic Root Symbiont Piriformospora indica.</title>
        <authorList>
            <person name="Zuccaro A."/>
            <person name="Lahrmann U."/>
            <person name="Guldener U."/>
            <person name="Langen G."/>
            <person name="Pfiffi S."/>
            <person name="Biedenkopf D."/>
            <person name="Wong P."/>
            <person name="Samans B."/>
            <person name="Grimm C."/>
            <person name="Basiewicz M."/>
            <person name="Murat C."/>
            <person name="Martin F."/>
            <person name="Kogel K.H."/>
        </authorList>
    </citation>
    <scope>NUCLEOTIDE SEQUENCE [LARGE SCALE GENOMIC DNA]</scope>
    <source>
        <strain evidence="3 4">DSM 11827</strain>
    </source>
</reference>
<keyword evidence="4" id="KW-1185">Reference proteome</keyword>
<dbReference type="SUPFAM" id="SSF143437">
    <property type="entry name" value="THUMP domain-like"/>
    <property type="match status" value="1"/>
</dbReference>
<evidence type="ECO:0000259" key="2">
    <source>
        <dbReference type="Pfam" id="PF02926"/>
    </source>
</evidence>
<dbReference type="FunCoup" id="G4TJF7">
    <property type="interactions" value="574"/>
</dbReference>
<feature type="region of interest" description="Disordered" evidence="1">
    <location>
        <begin position="1"/>
        <end position="30"/>
    </location>
</feature>
<evidence type="ECO:0000313" key="3">
    <source>
        <dbReference type="EMBL" id="CCA71450.1"/>
    </source>
</evidence>
<sequence length="263" mass="29377">MSNSKFIRIPDPHLRGSRTNYDDEDDDDEDDDIEAMISKERAKIHEEHAESTELTGERYKRSNKPKRRIELSLTVIHHTDTPCVLFVGCEPPIDPVRLTLSYLDQIKQTGSAQTRSVQRLEPIYDTCIAALPELLILGEKIFKEKLGGVDADAKPQVSYKILSRIRNCTKLTSAKIIEELPRKVPPSHRVSLTNPDIVILVIAYKSVAGIGIAPRFEELKKYNVSQLVDVPDLDLDQGGRSRSRVTNAVVAQSTSDASFGGND</sequence>